<comment type="function">
    <text evidence="2">Hydrolyzes RNA 2',3'-cyclic phosphodiester to an RNA 2'-phosphomonoester.</text>
</comment>
<dbReference type="InterPro" id="IPR009097">
    <property type="entry name" value="Cyclic_Pdiesterase"/>
</dbReference>
<dbReference type="HAMAP" id="MF_01940">
    <property type="entry name" value="RNA_CPDase"/>
    <property type="match status" value="1"/>
</dbReference>
<keyword evidence="4" id="KW-1185">Reference proteome</keyword>
<feature type="short sequence motif" description="HXTX 2" evidence="2">
    <location>
        <begin position="119"/>
        <end position="122"/>
    </location>
</feature>
<dbReference type="EMBL" id="JAABNT010000011">
    <property type="protein sequence ID" value="NEK23908.1"/>
    <property type="molecule type" value="Genomic_DNA"/>
</dbReference>
<feature type="active site" description="Proton donor" evidence="2">
    <location>
        <position position="36"/>
    </location>
</feature>
<dbReference type="GO" id="GO:0004113">
    <property type="term" value="F:2',3'-cyclic-nucleotide 3'-phosphodiesterase activity"/>
    <property type="evidence" value="ECO:0007669"/>
    <property type="project" value="InterPro"/>
</dbReference>
<evidence type="ECO:0000256" key="2">
    <source>
        <dbReference type="HAMAP-Rule" id="MF_01940"/>
    </source>
</evidence>
<evidence type="ECO:0000313" key="4">
    <source>
        <dbReference type="Proteomes" id="UP000468591"/>
    </source>
</evidence>
<evidence type="ECO:0000256" key="1">
    <source>
        <dbReference type="ARBA" id="ARBA00022801"/>
    </source>
</evidence>
<organism evidence="3 4">
    <name type="scientific">Sulfitobacter sediminilitoris</name>
    <dbReference type="NCBI Taxonomy" id="2698830"/>
    <lineage>
        <taxon>Bacteria</taxon>
        <taxon>Pseudomonadati</taxon>
        <taxon>Pseudomonadota</taxon>
        <taxon>Alphaproteobacteria</taxon>
        <taxon>Rhodobacterales</taxon>
        <taxon>Roseobacteraceae</taxon>
        <taxon>Sulfitobacter</taxon>
    </lineage>
</organism>
<comment type="similarity">
    <text evidence="2">Belongs to the 2H phosphoesterase superfamily. ThpR family.</text>
</comment>
<name>A0A6P0CFA5_9RHOB</name>
<comment type="caution">
    <text evidence="3">The sequence shown here is derived from an EMBL/GenBank/DDBJ whole genome shotgun (WGS) entry which is preliminary data.</text>
</comment>
<sequence>MRAFVAIDLPDLVRGELQDLQNELAVGRPVPEENFHLTLCFLGEQPEAAVEEVHQSLSSIQSPSFTLRLAGVGSFGKRSPQAIYADVAPSPELMELEKRITRTLRNAGLRFQKRRFRPHVTIMRLPKAISGFETANLQGRLAGVSAFQGSAFEVSSFQLYQSTLTPAGALHEVLASYELAGS</sequence>
<dbReference type="PANTHER" id="PTHR35561">
    <property type="entry name" value="RNA 2',3'-CYCLIC PHOSPHODIESTERASE"/>
    <property type="match status" value="1"/>
</dbReference>
<dbReference type="PANTHER" id="PTHR35561:SF1">
    <property type="entry name" value="RNA 2',3'-CYCLIC PHOSPHODIESTERASE"/>
    <property type="match status" value="1"/>
</dbReference>
<proteinExistence type="inferred from homology"/>
<dbReference type="Proteomes" id="UP000468591">
    <property type="component" value="Unassembled WGS sequence"/>
</dbReference>
<dbReference type="SUPFAM" id="SSF55144">
    <property type="entry name" value="LigT-like"/>
    <property type="match status" value="1"/>
</dbReference>
<feature type="short sequence motif" description="HXTX 1" evidence="2">
    <location>
        <begin position="36"/>
        <end position="39"/>
    </location>
</feature>
<dbReference type="Gene3D" id="3.90.1140.10">
    <property type="entry name" value="Cyclic phosphodiesterase"/>
    <property type="match status" value="1"/>
</dbReference>
<dbReference type="EC" id="3.1.4.58" evidence="2"/>
<dbReference type="InterPro" id="IPR004175">
    <property type="entry name" value="RNA_CPDase"/>
</dbReference>
<comment type="catalytic activity">
    <reaction evidence="2">
        <text>a 3'-end 2',3'-cyclophospho-ribonucleotide-RNA + H2O = a 3'-end 2'-phospho-ribonucleotide-RNA + H(+)</text>
        <dbReference type="Rhea" id="RHEA:11828"/>
        <dbReference type="Rhea" id="RHEA-COMP:10464"/>
        <dbReference type="Rhea" id="RHEA-COMP:17353"/>
        <dbReference type="ChEBI" id="CHEBI:15377"/>
        <dbReference type="ChEBI" id="CHEBI:15378"/>
        <dbReference type="ChEBI" id="CHEBI:83064"/>
        <dbReference type="ChEBI" id="CHEBI:173113"/>
        <dbReference type="EC" id="3.1.4.58"/>
    </reaction>
</comment>
<dbReference type="AlphaFoldDB" id="A0A6P0CFA5"/>
<gene>
    <name evidence="3" type="primary">thpR</name>
    <name evidence="3" type="ORF">GV827_16060</name>
</gene>
<keyword evidence="1 2" id="KW-0378">Hydrolase</keyword>
<evidence type="ECO:0000313" key="3">
    <source>
        <dbReference type="EMBL" id="NEK23908.1"/>
    </source>
</evidence>
<dbReference type="Pfam" id="PF13563">
    <property type="entry name" value="2_5_RNA_ligase2"/>
    <property type="match status" value="1"/>
</dbReference>
<feature type="active site" description="Proton acceptor" evidence="2">
    <location>
        <position position="119"/>
    </location>
</feature>
<dbReference type="RefSeq" id="WP_164354838.1">
    <property type="nucleotide sequence ID" value="NZ_JAABNT010000011.1"/>
</dbReference>
<protein>
    <recommendedName>
        <fullName evidence="2">RNA 2',3'-cyclic phosphodiesterase</fullName>
        <shortName evidence="2">RNA 2',3'-CPDase</shortName>
        <ecNumber evidence="2">3.1.4.58</ecNumber>
    </recommendedName>
</protein>
<reference evidence="3 4" key="1">
    <citation type="submission" date="2020-01" db="EMBL/GenBank/DDBJ databases">
        <title>Sulfitobacter sediminilitoris sp. nov., isolated from a tidal flat.</title>
        <authorList>
            <person name="Park S."/>
            <person name="Yoon J.-H."/>
        </authorList>
    </citation>
    <scope>NUCLEOTIDE SEQUENCE [LARGE SCALE GENOMIC DNA]</scope>
    <source>
        <strain evidence="3 4">JBTF-M27</strain>
    </source>
</reference>
<dbReference type="NCBIfam" id="TIGR02258">
    <property type="entry name" value="2_5_ligase"/>
    <property type="match status" value="1"/>
</dbReference>
<dbReference type="GO" id="GO:0008664">
    <property type="term" value="F:RNA 2',3'-cyclic 3'-phosphodiesterase activity"/>
    <property type="evidence" value="ECO:0007669"/>
    <property type="project" value="UniProtKB-EC"/>
</dbReference>
<accession>A0A6P0CFA5</accession>